<dbReference type="SUPFAM" id="SSF143212">
    <property type="entry name" value="Rv2632c-like"/>
    <property type="match status" value="1"/>
</dbReference>
<protein>
    <submittedName>
        <fullName evidence="1">DsRBD fold-containing protein</fullName>
    </submittedName>
</protein>
<dbReference type="Gene3D" id="3.30.160.240">
    <property type="entry name" value="Rv1738"/>
    <property type="match status" value="1"/>
</dbReference>
<gene>
    <name evidence="1" type="ORF">ACFP3V_28600</name>
</gene>
<name>A0ABW1G990_9ACTN</name>
<dbReference type="EMBL" id="JBHSQJ010000147">
    <property type="protein sequence ID" value="MFC5911154.1"/>
    <property type="molecule type" value="Genomic_DNA"/>
</dbReference>
<proteinExistence type="predicted"/>
<dbReference type="Pfam" id="PF08962">
    <property type="entry name" value="Rv2632c-like"/>
    <property type="match status" value="1"/>
</dbReference>
<sequence>MNEQPKPVRNRTWTVTVDIVEEGDDETRVHAVLDTGEQVLESRANARRNPHDTPVPVIGEEFAVGRALVGLGYQLLRTGTVDAAADDIAIHSR</sequence>
<dbReference type="RefSeq" id="WP_380589611.1">
    <property type="nucleotide sequence ID" value="NZ_JBHSQJ010000147.1"/>
</dbReference>
<dbReference type="InterPro" id="IPR015057">
    <property type="entry name" value="Rv2632c-like"/>
</dbReference>
<dbReference type="Proteomes" id="UP001596174">
    <property type="component" value="Unassembled WGS sequence"/>
</dbReference>
<evidence type="ECO:0000313" key="2">
    <source>
        <dbReference type="Proteomes" id="UP001596174"/>
    </source>
</evidence>
<accession>A0ABW1G990</accession>
<reference evidence="2" key="1">
    <citation type="journal article" date="2019" name="Int. J. Syst. Evol. Microbiol.">
        <title>The Global Catalogue of Microorganisms (GCM) 10K type strain sequencing project: providing services to taxonomists for standard genome sequencing and annotation.</title>
        <authorList>
            <consortium name="The Broad Institute Genomics Platform"/>
            <consortium name="The Broad Institute Genome Sequencing Center for Infectious Disease"/>
            <person name="Wu L."/>
            <person name="Ma J."/>
        </authorList>
    </citation>
    <scope>NUCLEOTIDE SEQUENCE [LARGE SCALE GENOMIC DNA]</scope>
    <source>
        <strain evidence="2">JCM 4816</strain>
    </source>
</reference>
<keyword evidence="2" id="KW-1185">Reference proteome</keyword>
<dbReference type="InterPro" id="IPR038070">
    <property type="entry name" value="Rv2632c-like_sf"/>
</dbReference>
<evidence type="ECO:0000313" key="1">
    <source>
        <dbReference type="EMBL" id="MFC5911154.1"/>
    </source>
</evidence>
<organism evidence="1 2">
    <name type="scientific">Streptacidiphilus monticola</name>
    <dbReference type="NCBI Taxonomy" id="2161674"/>
    <lineage>
        <taxon>Bacteria</taxon>
        <taxon>Bacillati</taxon>
        <taxon>Actinomycetota</taxon>
        <taxon>Actinomycetes</taxon>
        <taxon>Kitasatosporales</taxon>
        <taxon>Streptomycetaceae</taxon>
        <taxon>Streptacidiphilus</taxon>
    </lineage>
</organism>
<comment type="caution">
    <text evidence="1">The sequence shown here is derived from an EMBL/GenBank/DDBJ whole genome shotgun (WGS) entry which is preliminary data.</text>
</comment>